<keyword evidence="5 12" id="KW-0808">Transferase</keyword>
<comment type="catalytic activity">
    <reaction evidence="11 12">
        <text>a 6-O-methyl-2'-deoxyguanosine in DNA + L-cysteinyl-[protein] = S-methyl-L-cysteinyl-[protein] + a 2'-deoxyguanosine in DNA</text>
        <dbReference type="Rhea" id="RHEA:24000"/>
        <dbReference type="Rhea" id="RHEA-COMP:10131"/>
        <dbReference type="Rhea" id="RHEA-COMP:10132"/>
        <dbReference type="Rhea" id="RHEA-COMP:11367"/>
        <dbReference type="Rhea" id="RHEA-COMP:11368"/>
        <dbReference type="ChEBI" id="CHEBI:29950"/>
        <dbReference type="ChEBI" id="CHEBI:82612"/>
        <dbReference type="ChEBI" id="CHEBI:85445"/>
        <dbReference type="ChEBI" id="CHEBI:85448"/>
        <dbReference type="EC" id="2.1.1.63"/>
    </reaction>
</comment>
<dbReference type="OrthoDB" id="9802228at2"/>
<evidence type="ECO:0000256" key="9">
    <source>
        <dbReference type="ARBA" id="ARBA00023163"/>
    </source>
</evidence>
<dbReference type="GO" id="GO:0003700">
    <property type="term" value="F:DNA-binding transcription factor activity"/>
    <property type="evidence" value="ECO:0007669"/>
    <property type="project" value="InterPro"/>
</dbReference>
<dbReference type="InterPro" id="IPR036631">
    <property type="entry name" value="MGMT_N_sf"/>
</dbReference>
<dbReference type="InterPro" id="IPR009057">
    <property type="entry name" value="Homeodomain-like_sf"/>
</dbReference>
<evidence type="ECO:0000256" key="11">
    <source>
        <dbReference type="ARBA" id="ARBA00049348"/>
    </source>
</evidence>
<evidence type="ECO:0000256" key="2">
    <source>
        <dbReference type="ARBA" id="ARBA00008711"/>
    </source>
</evidence>
<dbReference type="NCBIfam" id="TIGR00589">
    <property type="entry name" value="ogt"/>
    <property type="match status" value="1"/>
</dbReference>
<keyword evidence="19" id="KW-1185">Reference proteome</keyword>
<evidence type="ECO:0000256" key="8">
    <source>
        <dbReference type="ARBA" id="ARBA00023159"/>
    </source>
</evidence>
<organism evidence="18 19">
    <name type="scientific">Pectobacterium zantedeschiae</name>
    <dbReference type="NCBI Taxonomy" id="2034769"/>
    <lineage>
        <taxon>Bacteria</taxon>
        <taxon>Pseudomonadati</taxon>
        <taxon>Pseudomonadota</taxon>
        <taxon>Gammaproteobacteria</taxon>
        <taxon>Enterobacterales</taxon>
        <taxon>Pectobacteriaceae</taxon>
        <taxon>Pectobacterium</taxon>
    </lineage>
</organism>
<dbReference type="InterPro" id="IPR036217">
    <property type="entry name" value="MethylDNA_cys_MeTrfase_DNAb"/>
</dbReference>
<keyword evidence="16" id="KW-0472">Membrane</keyword>
<dbReference type="AlphaFoldDB" id="A0A9X8JM78"/>
<dbReference type="Pfam" id="PF12833">
    <property type="entry name" value="HTH_18"/>
    <property type="match status" value="1"/>
</dbReference>
<dbReference type="GO" id="GO:0005737">
    <property type="term" value="C:cytoplasm"/>
    <property type="evidence" value="ECO:0007669"/>
    <property type="project" value="UniProtKB-SubCell"/>
</dbReference>
<dbReference type="InterPro" id="IPR008332">
    <property type="entry name" value="MethylG_MeTrfase_N"/>
</dbReference>
<dbReference type="CDD" id="cd06445">
    <property type="entry name" value="ATase"/>
    <property type="match status" value="1"/>
</dbReference>
<feature type="active site" description="Nucleophile; methyl group acceptor from either O6-methylguanine or O4-methylthymine" evidence="13">
    <location>
        <position position="317"/>
    </location>
</feature>
<name>A0A9X8JM78_9GAMM</name>
<evidence type="ECO:0000259" key="17">
    <source>
        <dbReference type="PROSITE" id="PS01124"/>
    </source>
</evidence>
<dbReference type="PANTHER" id="PTHR10815">
    <property type="entry name" value="METHYLATED-DNA--PROTEIN-CYSTEINE METHYLTRANSFERASE"/>
    <property type="match status" value="1"/>
</dbReference>
<keyword evidence="10 12" id="KW-0234">DNA repair</keyword>
<keyword evidence="16" id="KW-1133">Transmembrane helix</keyword>
<evidence type="ECO:0000313" key="19">
    <source>
        <dbReference type="Proteomes" id="UP001138460"/>
    </source>
</evidence>
<dbReference type="SUPFAM" id="SSF57884">
    <property type="entry name" value="Ada DNA repair protein, N-terminal domain (N-Ada 10)"/>
    <property type="match status" value="1"/>
</dbReference>
<dbReference type="InterPro" id="IPR016221">
    <property type="entry name" value="Bifunct_regulatory_prot_Ada"/>
</dbReference>
<evidence type="ECO:0000256" key="5">
    <source>
        <dbReference type="ARBA" id="ARBA00022679"/>
    </source>
</evidence>
<feature type="binding site" evidence="14">
    <location>
        <position position="34"/>
    </location>
    <ligand>
        <name>DNA</name>
        <dbReference type="ChEBI" id="CHEBI:16991"/>
    </ligand>
</feature>
<sequence>MKVLDNDQCDVWYQALLERASEYTGVFFVGVITTGVFCISVCRARKPKRENVEFYKDVKSALDAGFRPCKVCRPTENAHSAPLLIEQALGLVRANPKTRISDAELRKHDISPERVRRWFLQNHGITFQAFQRMQRVNIALQELKGGRNATDVAFDSGYESLSGFGYTYKRLTGVSPTEQSQVIMIHRFTTPLGPMFVCATERGVCLLEFTDRRMLETEFRDLQRLLKARIMSGENHHTRQTEKEISEYFSGTRQNFTLLLDTPGSDFQRTVWQALRTVPYGQTSHYQALSGLIGNPNAVRAVAAANGANRVAIVIPCHRIIGKDGTMTGYGGGVARKKWLIEHEKTMLNNARESEAK</sequence>
<proteinExistence type="inferred from homology"/>
<evidence type="ECO:0000256" key="7">
    <source>
        <dbReference type="ARBA" id="ARBA00023015"/>
    </source>
</evidence>
<dbReference type="PROSITE" id="PS00374">
    <property type="entry name" value="MGMT"/>
    <property type="match status" value="1"/>
</dbReference>
<dbReference type="InterPro" id="IPR036388">
    <property type="entry name" value="WH-like_DNA-bd_sf"/>
</dbReference>
<keyword evidence="14" id="KW-0479">Metal-binding</keyword>
<keyword evidence="8" id="KW-0010">Activator</keyword>
<evidence type="ECO:0000256" key="6">
    <source>
        <dbReference type="ARBA" id="ARBA00022763"/>
    </source>
</evidence>
<dbReference type="SMART" id="SM00342">
    <property type="entry name" value="HTH_ARAC"/>
    <property type="match status" value="1"/>
</dbReference>
<comment type="cofactor">
    <cofactor evidence="14">
        <name>Zn(2+)</name>
        <dbReference type="ChEBI" id="CHEBI:29105"/>
    </cofactor>
    <text evidence="14">Binds 1 zinc ion per subunit.</text>
</comment>
<reference evidence="18 19" key="1">
    <citation type="journal article" date="2018" name="Syst. Appl. Microbiol.">
        <title>Pectobacterium zantedeschiae sp. nov. a new species of a soft rot pathogen isolated from Calla lily (Zantedeschia spp.).</title>
        <authorList>
            <person name="Waleron M."/>
            <person name="Misztak A."/>
            <person name="Waleron M."/>
            <person name="Franczuk M."/>
            <person name="Jonca J."/>
            <person name="Wielgomas B."/>
            <person name="Mikicinski A."/>
            <person name="Popovic T."/>
            <person name="Waleron K."/>
        </authorList>
    </citation>
    <scope>NUCLEOTIDE SEQUENCE [LARGE SCALE GENOMIC DNA]</scope>
    <source>
        <strain evidence="18 19">9M</strain>
    </source>
</reference>
<dbReference type="GO" id="GO:0008270">
    <property type="term" value="F:zinc ion binding"/>
    <property type="evidence" value="ECO:0007669"/>
    <property type="project" value="InterPro"/>
</dbReference>
<feature type="binding site" evidence="15">
    <location>
        <position position="42"/>
    </location>
    <ligand>
        <name>Zn(2+)</name>
        <dbReference type="ChEBI" id="CHEBI:29105"/>
    </ligand>
</feature>
<evidence type="ECO:0000256" key="16">
    <source>
        <dbReference type="SAM" id="Phobius"/>
    </source>
</evidence>
<evidence type="ECO:0000256" key="1">
    <source>
        <dbReference type="ARBA" id="ARBA00001286"/>
    </source>
</evidence>
<feature type="binding site" evidence="15">
    <location>
        <position position="72"/>
    </location>
    <ligand>
        <name>Zn(2+)</name>
        <dbReference type="ChEBI" id="CHEBI:29105"/>
    </ligand>
</feature>
<accession>A0A9X8JM78</accession>
<keyword evidence="14" id="KW-0862">Zinc</keyword>
<evidence type="ECO:0000256" key="3">
    <source>
        <dbReference type="ARBA" id="ARBA00022490"/>
    </source>
</evidence>
<dbReference type="SUPFAM" id="SSF53155">
    <property type="entry name" value="Methylated DNA-protein cysteine methyltransferase domain"/>
    <property type="match status" value="1"/>
</dbReference>
<dbReference type="Proteomes" id="UP001138460">
    <property type="component" value="Unassembled WGS sequence"/>
</dbReference>
<evidence type="ECO:0000256" key="4">
    <source>
        <dbReference type="ARBA" id="ARBA00022603"/>
    </source>
</evidence>
<feature type="binding site" evidence="14">
    <location>
        <position position="67"/>
    </location>
    <ligand>
        <name>DNA</name>
        <dbReference type="ChEBI" id="CHEBI:16991"/>
    </ligand>
</feature>
<dbReference type="FunFam" id="1.10.10.10:FF:000214">
    <property type="entry name" value="Methylated-DNA--protein-cysteine methyltransferase"/>
    <property type="match status" value="1"/>
</dbReference>
<dbReference type="GO" id="GO:0032259">
    <property type="term" value="P:methylation"/>
    <property type="evidence" value="ECO:0007669"/>
    <property type="project" value="UniProtKB-KW"/>
</dbReference>
<protein>
    <recommendedName>
        <fullName evidence="12">Methylated-DNA--protein-cysteine methyltransferase</fullName>
        <ecNumber evidence="12">2.1.1.63</ecNumber>
    </recommendedName>
    <alternativeName>
        <fullName evidence="12">6-O-methylguanine-DNA methyltransferase</fullName>
        <shortName evidence="12">MGMT</shortName>
    </alternativeName>
    <alternativeName>
        <fullName evidence="12">O-6-methylguanine-DNA-alkyltransferase</fullName>
    </alternativeName>
</protein>
<dbReference type="Pfam" id="PF02870">
    <property type="entry name" value="Methyltransf_1N"/>
    <property type="match status" value="1"/>
</dbReference>
<dbReference type="Gene3D" id="3.40.10.10">
    <property type="entry name" value="DNA Methylphosphotriester Repair Domain"/>
    <property type="match status" value="1"/>
</dbReference>
<dbReference type="InterPro" id="IPR018060">
    <property type="entry name" value="HTH_AraC"/>
</dbReference>
<gene>
    <name evidence="18" type="ORF">CLR69_14650</name>
</gene>
<comment type="catalytic activity">
    <reaction evidence="1 12">
        <text>a 4-O-methyl-thymidine in DNA + L-cysteinyl-[protein] = a thymidine in DNA + S-methyl-L-cysteinyl-[protein]</text>
        <dbReference type="Rhea" id="RHEA:53428"/>
        <dbReference type="Rhea" id="RHEA-COMP:10131"/>
        <dbReference type="Rhea" id="RHEA-COMP:10132"/>
        <dbReference type="Rhea" id="RHEA-COMP:13555"/>
        <dbReference type="Rhea" id="RHEA-COMP:13556"/>
        <dbReference type="ChEBI" id="CHEBI:29950"/>
        <dbReference type="ChEBI" id="CHEBI:82612"/>
        <dbReference type="ChEBI" id="CHEBI:137386"/>
        <dbReference type="ChEBI" id="CHEBI:137387"/>
        <dbReference type="EC" id="2.1.1.63"/>
    </reaction>
</comment>
<feature type="active site" description="Nucleophile; methyl group acceptor" evidence="12">
    <location>
        <position position="317"/>
    </location>
</feature>
<dbReference type="Gene3D" id="1.10.10.60">
    <property type="entry name" value="Homeodomain-like"/>
    <property type="match status" value="1"/>
</dbReference>
<evidence type="ECO:0000313" key="18">
    <source>
        <dbReference type="EMBL" id="RYC46140.1"/>
    </source>
</evidence>
<comment type="caution">
    <text evidence="18">The sequence shown here is derived from an EMBL/GenBank/DDBJ whole genome shotgun (WGS) entry which is preliminary data.</text>
</comment>
<dbReference type="Pfam" id="PF02805">
    <property type="entry name" value="Ada_Zn_binding"/>
    <property type="match status" value="1"/>
</dbReference>
<dbReference type="InterPro" id="IPR001497">
    <property type="entry name" value="MethylDNA_cys_MeTrfase_AS"/>
</dbReference>
<comment type="subcellular location">
    <subcellularLocation>
        <location evidence="12">Cytoplasm</location>
    </subcellularLocation>
</comment>
<dbReference type="EC" id="2.1.1.63" evidence="12"/>
<comment type="similarity">
    <text evidence="2 12">Belongs to the MGMT family.</text>
</comment>
<feature type="binding site" evidence="15">
    <location>
        <position position="38"/>
    </location>
    <ligand>
        <name>Zn(2+)</name>
        <dbReference type="ChEBI" id="CHEBI:29105"/>
    </ligand>
</feature>
<keyword evidence="3 12" id="KW-0963">Cytoplasm</keyword>
<dbReference type="Gene3D" id="3.30.160.70">
    <property type="entry name" value="Methylated DNA-protein cysteine methyltransferase domain"/>
    <property type="match status" value="1"/>
</dbReference>
<dbReference type="GO" id="GO:0006307">
    <property type="term" value="P:DNA alkylation repair"/>
    <property type="evidence" value="ECO:0007669"/>
    <property type="project" value="UniProtKB-UniRule"/>
</dbReference>
<keyword evidence="4 12" id="KW-0489">Methyltransferase</keyword>
<comment type="miscellaneous">
    <text evidence="12">This enzyme catalyzes only one turnover and therefore is not strictly catalytic. According to one definition, an enzyme is a biocatalyst that acts repeatedly and over many reaction cycles.</text>
</comment>
<keyword evidence="7" id="KW-0805">Transcription regulation</keyword>
<comment type="function">
    <text evidence="12">Involved in the cellular defense against the biological effects of O6-methylguanine (O6-MeG) and O4-methylthymine (O4-MeT) in DNA. Repairs the methylated nucleobase in DNA by stoichiometrically transferring the methyl group to a cysteine residue in the enzyme. This is a suicide reaction: the enzyme is irreversibly inactivated.</text>
</comment>
<feature type="transmembrane region" description="Helical" evidence="16">
    <location>
        <begin position="23"/>
        <end position="42"/>
    </location>
</feature>
<dbReference type="GO" id="GO:0003908">
    <property type="term" value="F:methylated-DNA-[protein]-cysteine S-methyltransferase activity"/>
    <property type="evidence" value="ECO:0007669"/>
    <property type="project" value="UniProtKB-UniRule"/>
</dbReference>
<dbReference type="PROSITE" id="PS01124">
    <property type="entry name" value="HTH_ARAC_FAMILY_2"/>
    <property type="match status" value="1"/>
</dbReference>
<evidence type="ECO:0000256" key="14">
    <source>
        <dbReference type="PIRSR" id="PIRSR000409-2"/>
    </source>
</evidence>
<dbReference type="RefSeq" id="WP_129713559.1">
    <property type="nucleotide sequence ID" value="NZ_JBEHFA010000005.1"/>
</dbReference>
<evidence type="ECO:0000256" key="13">
    <source>
        <dbReference type="PIRSR" id="PIRSR000409-1"/>
    </source>
</evidence>
<dbReference type="InterPro" id="IPR004026">
    <property type="entry name" value="Ada_DNA_repair_Zn-bd"/>
</dbReference>
<keyword evidence="9" id="KW-0804">Transcription</keyword>
<dbReference type="Pfam" id="PF01035">
    <property type="entry name" value="DNA_binding_1"/>
    <property type="match status" value="1"/>
</dbReference>
<feature type="binding site" evidence="14">
    <location>
        <position position="45"/>
    </location>
    <ligand>
        <name>DNA</name>
        <dbReference type="ChEBI" id="CHEBI:16991"/>
    </ligand>
</feature>
<dbReference type="InterPro" id="IPR023546">
    <property type="entry name" value="MGMT"/>
</dbReference>
<dbReference type="PANTHER" id="PTHR10815:SF5">
    <property type="entry name" value="METHYLATED-DNA--PROTEIN-CYSTEINE METHYLTRANSFERASE"/>
    <property type="match status" value="1"/>
</dbReference>
<feature type="binding site" evidence="15">
    <location>
        <position position="69"/>
    </location>
    <ligand>
        <name>Zn(2+)</name>
        <dbReference type="ChEBI" id="CHEBI:29105"/>
    </ligand>
</feature>
<keyword evidence="6 12" id="KW-0227">DNA damage</keyword>
<evidence type="ECO:0000256" key="15">
    <source>
        <dbReference type="PIRSR" id="PIRSR000409-3"/>
    </source>
</evidence>
<dbReference type="SUPFAM" id="SSF46767">
    <property type="entry name" value="Methylated DNA-protein cysteine methyltransferase, C-terminal domain"/>
    <property type="match status" value="1"/>
</dbReference>
<feature type="binding site" evidence="14">
    <location>
        <position position="43"/>
    </location>
    <ligand>
        <name>DNA</name>
        <dbReference type="ChEBI" id="CHEBI:16991"/>
    </ligand>
</feature>
<dbReference type="HAMAP" id="MF_00772">
    <property type="entry name" value="OGT"/>
    <property type="match status" value="1"/>
</dbReference>
<dbReference type="PIRSF" id="PIRSF000409">
    <property type="entry name" value="Ada"/>
    <property type="match status" value="1"/>
</dbReference>
<keyword evidence="16" id="KW-0812">Transmembrane</keyword>
<dbReference type="InterPro" id="IPR014048">
    <property type="entry name" value="MethylDNA_cys_MeTrfase_DNA-bd"/>
</dbReference>
<feature type="active site" description="Nucleophile; methyl group acceptor from methylphosphotriester" evidence="13">
    <location>
        <position position="38"/>
    </location>
</feature>
<feature type="domain" description="HTH araC/xylS-type" evidence="17">
    <location>
        <begin position="110"/>
        <end position="182"/>
    </location>
</feature>
<evidence type="ECO:0000256" key="12">
    <source>
        <dbReference type="HAMAP-Rule" id="MF_00772"/>
    </source>
</evidence>
<evidence type="ECO:0000256" key="10">
    <source>
        <dbReference type="ARBA" id="ARBA00023204"/>
    </source>
</evidence>
<dbReference type="SUPFAM" id="SSF46689">
    <property type="entry name" value="Homeodomain-like"/>
    <property type="match status" value="1"/>
</dbReference>
<dbReference type="InterPro" id="IPR035451">
    <property type="entry name" value="Ada-like_dom_sf"/>
</dbReference>
<dbReference type="GO" id="GO:0043565">
    <property type="term" value="F:sequence-specific DNA binding"/>
    <property type="evidence" value="ECO:0007669"/>
    <property type="project" value="InterPro"/>
</dbReference>
<dbReference type="EMBL" id="NWTM01000001">
    <property type="protein sequence ID" value="RYC46140.1"/>
    <property type="molecule type" value="Genomic_DNA"/>
</dbReference>
<dbReference type="Gene3D" id="1.10.10.10">
    <property type="entry name" value="Winged helix-like DNA-binding domain superfamily/Winged helix DNA-binding domain"/>
    <property type="match status" value="1"/>
</dbReference>